<proteinExistence type="predicted"/>
<keyword evidence="1" id="KW-0812">Transmembrane</keyword>
<organism evidence="2 3">
    <name type="scientific">Microbacterium suwonense</name>
    <dbReference type="NCBI Taxonomy" id="683047"/>
    <lineage>
        <taxon>Bacteria</taxon>
        <taxon>Bacillati</taxon>
        <taxon>Actinomycetota</taxon>
        <taxon>Actinomycetes</taxon>
        <taxon>Micrococcales</taxon>
        <taxon>Microbacteriaceae</taxon>
        <taxon>Microbacterium</taxon>
    </lineage>
</organism>
<keyword evidence="1" id="KW-0472">Membrane</keyword>
<dbReference type="EMBL" id="AP027728">
    <property type="protein sequence ID" value="BDZ40182.1"/>
    <property type="molecule type" value="Genomic_DNA"/>
</dbReference>
<evidence type="ECO:0000256" key="1">
    <source>
        <dbReference type="SAM" id="Phobius"/>
    </source>
</evidence>
<feature type="transmembrane region" description="Helical" evidence="1">
    <location>
        <begin position="113"/>
        <end position="139"/>
    </location>
</feature>
<accession>A0ABM8FX90</accession>
<evidence type="ECO:0000313" key="3">
    <source>
        <dbReference type="Proteomes" id="UP001321543"/>
    </source>
</evidence>
<keyword evidence="3" id="KW-1185">Reference proteome</keyword>
<dbReference type="RefSeq" id="WP_286300699.1">
    <property type="nucleotide sequence ID" value="NZ_AP027728.1"/>
</dbReference>
<keyword evidence="1" id="KW-1133">Transmembrane helix</keyword>
<dbReference type="Proteomes" id="UP001321543">
    <property type="component" value="Chromosome"/>
</dbReference>
<sequence length="143" mass="14773">MSDPQQPAQPPYANQHGQHQQVPANAYGLHPYASSPTAAGAGSLGRTAFIFAVITAVLGLLFAMATPFVISGLRAEPVIYQLFTLMHSILSLVLGALALILGIVAARRGSQPVLAGIAIGVGAIEVLGTLTGFVSSLMFSVLY</sequence>
<evidence type="ECO:0000313" key="2">
    <source>
        <dbReference type="EMBL" id="BDZ40182.1"/>
    </source>
</evidence>
<gene>
    <name evidence="2" type="ORF">GCM10025863_27960</name>
</gene>
<name>A0ABM8FX90_9MICO</name>
<feature type="transmembrane region" description="Helical" evidence="1">
    <location>
        <begin position="82"/>
        <end position="106"/>
    </location>
</feature>
<protein>
    <recommendedName>
        <fullName evidence="4">DUF4064 domain-containing protein</fullName>
    </recommendedName>
</protein>
<reference evidence="3" key="1">
    <citation type="journal article" date="2019" name="Int. J. Syst. Evol. Microbiol.">
        <title>The Global Catalogue of Microorganisms (GCM) 10K type strain sequencing project: providing services to taxonomists for standard genome sequencing and annotation.</title>
        <authorList>
            <consortium name="The Broad Institute Genomics Platform"/>
            <consortium name="The Broad Institute Genome Sequencing Center for Infectious Disease"/>
            <person name="Wu L."/>
            <person name="Ma J."/>
        </authorList>
    </citation>
    <scope>NUCLEOTIDE SEQUENCE [LARGE SCALE GENOMIC DNA]</scope>
    <source>
        <strain evidence="3">NBRC 106310</strain>
    </source>
</reference>
<evidence type="ECO:0008006" key="4">
    <source>
        <dbReference type="Google" id="ProtNLM"/>
    </source>
</evidence>
<feature type="transmembrane region" description="Helical" evidence="1">
    <location>
        <begin position="48"/>
        <end position="70"/>
    </location>
</feature>